<reference evidence="1" key="1">
    <citation type="submission" date="2021-03" db="EMBL/GenBank/DDBJ databases">
        <title>Antimicrobial resistance genes in bacteria isolated from Japanese honey, and their potential for conferring macrolide and lincosamide resistance in the American foulbrood pathogen Paenibacillus larvae.</title>
        <authorList>
            <person name="Okamoto M."/>
            <person name="Kumagai M."/>
            <person name="Kanamori H."/>
            <person name="Takamatsu D."/>
        </authorList>
    </citation>
    <scope>NUCLEOTIDE SEQUENCE</scope>
    <source>
        <strain evidence="1">J27TS8</strain>
    </source>
</reference>
<name>A0A920BUY8_9BACI</name>
<proteinExistence type="predicted"/>
<evidence type="ECO:0000313" key="1">
    <source>
        <dbReference type="EMBL" id="GIN62797.1"/>
    </source>
</evidence>
<gene>
    <name evidence="1" type="ORF">J27TS8_27900</name>
</gene>
<accession>A0A920BUY8</accession>
<keyword evidence="2" id="KW-1185">Reference proteome</keyword>
<sequence length="39" mass="4500">MVKTDIDQLLEETEDLAMDVSHLIIKNVEIDRLLDSTQD</sequence>
<dbReference type="AlphaFoldDB" id="A0A920BUY8"/>
<evidence type="ECO:0000313" key="2">
    <source>
        <dbReference type="Proteomes" id="UP000682111"/>
    </source>
</evidence>
<protein>
    <submittedName>
        <fullName evidence="1">Uncharacterized protein</fullName>
    </submittedName>
</protein>
<dbReference type="Proteomes" id="UP000682111">
    <property type="component" value="Unassembled WGS sequence"/>
</dbReference>
<comment type="caution">
    <text evidence="1">The sequence shown here is derived from an EMBL/GenBank/DDBJ whole genome shotgun (WGS) entry which is preliminary data.</text>
</comment>
<organism evidence="1 2">
    <name type="scientific">Robertmurraya siralis</name>
    <dbReference type="NCBI Taxonomy" id="77777"/>
    <lineage>
        <taxon>Bacteria</taxon>
        <taxon>Bacillati</taxon>
        <taxon>Bacillota</taxon>
        <taxon>Bacilli</taxon>
        <taxon>Bacillales</taxon>
        <taxon>Bacillaceae</taxon>
        <taxon>Robertmurraya</taxon>
    </lineage>
</organism>
<dbReference type="EMBL" id="BORC01000004">
    <property type="protein sequence ID" value="GIN62797.1"/>
    <property type="molecule type" value="Genomic_DNA"/>
</dbReference>